<accession>A0ABV9KU61</accession>
<sequence>MIIAIDFDGTLHTGEWPGIGAPAPCAADVMQALKDKGHYLIVWTCREGDAQRDAVNWLLENNIPFDRVNDNNPAQTEIHNANSRKISAHLYIDDKQVGGLPSWPDILDYVEKLEADYKQLQHGKEST</sequence>
<gene>
    <name evidence="1" type="ORF">ACFO6W_07800</name>
</gene>
<organism evidence="1 2">
    <name type="scientific">Dysgonomonas termitidis</name>
    <dbReference type="NCBI Taxonomy" id="1516126"/>
    <lineage>
        <taxon>Bacteria</taxon>
        <taxon>Pseudomonadati</taxon>
        <taxon>Bacteroidota</taxon>
        <taxon>Bacteroidia</taxon>
        <taxon>Bacteroidales</taxon>
        <taxon>Dysgonomonadaceae</taxon>
        <taxon>Dysgonomonas</taxon>
    </lineage>
</organism>
<reference evidence="2" key="1">
    <citation type="journal article" date="2019" name="Int. J. Syst. Evol. Microbiol.">
        <title>The Global Catalogue of Microorganisms (GCM) 10K type strain sequencing project: providing services to taxonomists for standard genome sequencing and annotation.</title>
        <authorList>
            <consortium name="The Broad Institute Genomics Platform"/>
            <consortium name="The Broad Institute Genome Sequencing Center for Infectious Disease"/>
            <person name="Wu L."/>
            <person name="Ma J."/>
        </authorList>
    </citation>
    <scope>NUCLEOTIDE SEQUENCE [LARGE SCALE GENOMIC DNA]</scope>
    <source>
        <strain evidence="2">CCUG 66188</strain>
    </source>
</reference>
<dbReference type="InterPro" id="IPR023214">
    <property type="entry name" value="HAD_sf"/>
</dbReference>
<name>A0ABV9KU61_9BACT</name>
<evidence type="ECO:0008006" key="3">
    <source>
        <dbReference type="Google" id="ProtNLM"/>
    </source>
</evidence>
<dbReference type="InterPro" id="IPR036412">
    <property type="entry name" value="HAD-like_sf"/>
</dbReference>
<dbReference type="PIRSF" id="PIRSF020079">
    <property type="entry name" value="UCP020079"/>
    <property type="match status" value="1"/>
</dbReference>
<dbReference type="InterPro" id="IPR016769">
    <property type="entry name" value="Phage_SP01_Orf1"/>
</dbReference>
<evidence type="ECO:0000313" key="2">
    <source>
        <dbReference type="Proteomes" id="UP001596023"/>
    </source>
</evidence>
<evidence type="ECO:0000313" key="1">
    <source>
        <dbReference type="EMBL" id="MFC4673593.1"/>
    </source>
</evidence>
<dbReference type="SUPFAM" id="SSF56784">
    <property type="entry name" value="HAD-like"/>
    <property type="match status" value="1"/>
</dbReference>
<dbReference type="RefSeq" id="WP_379995025.1">
    <property type="nucleotide sequence ID" value="NZ_JBHSGN010000059.1"/>
</dbReference>
<comment type="caution">
    <text evidence="1">The sequence shown here is derived from an EMBL/GenBank/DDBJ whole genome shotgun (WGS) entry which is preliminary data.</text>
</comment>
<dbReference type="Gene3D" id="3.40.50.1000">
    <property type="entry name" value="HAD superfamily/HAD-like"/>
    <property type="match status" value="1"/>
</dbReference>
<dbReference type="EMBL" id="JBHSGN010000059">
    <property type="protein sequence ID" value="MFC4673593.1"/>
    <property type="molecule type" value="Genomic_DNA"/>
</dbReference>
<dbReference type="Proteomes" id="UP001596023">
    <property type="component" value="Unassembled WGS sequence"/>
</dbReference>
<keyword evidence="2" id="KW-1185">Reference proteome</keyword>
<proteinExistence type="predicted"/>
<protein>
    <recommendedName>
        <fullName evidence="3">Hydrolase</fullName>
    </recommendedName>
</protein>